<dbReference type="EMBL" id="CH916373">
    <property type="protein sequence ID" value="EDV94682.1"/>
    <property type="molecule type" value="Genomic_DNA"/>
</dbReference>
<protein>
    <submittedName>
        <fullName evidence="1">GH22336</fullName>
    </submittedName>
</protein>
<dbReference type="InParanoid" id="B4JSE2"/>
<organism evidence="2">
    <name type="scientific">Drosophila grimshawi</name>
    <name type="common">Hawaiian fruit fly</name>
    <name type="synonym">Idiomyia grimshawi</name>
    <dbReference type="NCBI Taxonomy" id="7222"/>
    <lineage>
        <taxon>Eukaryota</taxon>
        <taxon>Metazoa</taxon>
        <taxon>Ecdysozoa</taxon>
        <taxon>Arthropoda</taxon>
        <taxon>Hexapoda</taxon>
        <taxon>Insecta</taxon>
        <taxon>Pterygota</taxon>
        <taxon>Neoptera</taxon>
        <taxon>Endopterygota</taxon>
        <taxon>Diptera</taxon>
        <taxon>Brachycera</taxon>
        <taxon>Muscomorpha</taxon>
        <taxon>Ephydroidea</taxon>
        <taxon>Drosophilidae</taxon>
        <taxon>Drosophila</taxon>
        <taxon>Hawaiian Drosophila</taxon>
    </lineage>
</organism>
<name>B4JSE2_DROGR</name>
<accession>B4JSE2</accession>
<dbReference type="HOGENOM" id="CLU_2374963_0_0_1"/>
<dbReference type="AlphaFoldDB" id="B4JSE2"/>
<dbReference type="STRING" id="7222.B4JSE2"/>
<proteinExistence type="predicted"/>
<dbReference type="Proteomes" id="UP000001070">
    <property type="component" value="Unassembled WGS sequence"/>
</dbReference>
<sequence>MRIITRSIRHGKAATAAAAVAHGHNRGALKMNCPILIVISLGWLLHGNGYAANAAISNRANSKSISLQPFCGDYALSCRGWRVRGSCSRAYAFNV</sequence>
<evidence type="ECO:0000313" key="2">
    <source>
        <dbReference type="Proteomes" id="UP000001070"/>
    </source>
</evidence>
<dbReference type="eggNOG" id="KOG3510">
    <property type="taxonomic scope" value="Eukaryota"/>
</dbReference>
<keyword evidence="2" id="KW-1185">Reference proteome</keyword>
<evidence type="ECO:0000313" key="1">
    <source>
        <dbReference type="EMBL" id="EDV94682.1"/>
    </source>
</evidence>
<gene>
    <name evidence="1" type="primary">Dgri\GH22336</name>
    <name evidence="1" type="ORF">Dgri_GH22336</name>
</gene>
<reference evidence="1 2" key="1">
    <citation type="journal article" date="2007" name="Nature">
        <title>Evolution of genes and genomes on the Drosophila phylogeny.</title>
        <authorList>
            <consortium name="Drosophila 12 Genomes Consortium"/>
            <person name="Clark A.G."/>
            <person name="Eisen M.B."/>
            <person name="Smith D.R."/>
            <person name="Bergman C.M."/>
            <person name="Oliver B."/>
            <person name="Markow T.A."/>
            <person name="Kaufman T.C."/>
            <person name="Kellis M."/>
            <person name="Gelbart W."/>
            <person name="Iyer V.N."/>
            <person name="Pollard D.A."/>
            <person name="Sackton T.B."/>
            <person name="Larracuente A.M."/>
            <person name="Singh N.D."/>
            <person name="Abad J.P."/>
            <person name="Abt D.N."/>
            <person name="Adryan B."/>
            <person name="Aguade M."/>
            <person name="Akashi H."/>
            <person name="Anderson W.W."/>
            <person name="Aquadro C.F."/>
            <person name="Ardell D.H."/>
            <person name="Arguello R."/>
            <person name="Artieri C.G."/>
            <person name="Barbash D.A."/>
            <person name="Barker D."/>
            <person name="Barsanti P."/>
            <person name="Batterham P."/>
            <person name="Batzoglou S."/>
            <person name="Begun D."/>
            <person name="Bhutkar A."/>
            <person name="Blanco E."/>
            <person name="Bosak S.A."/>
            <person name="Bradley R.K."/>
            <person name="Brand A.D."/>
            <person name="Brent M.R."/>
            <person name="Brooks A.N."/>
            <person name="Brown R.H."/>
            <person name="Butlin R.K."/>
            <person name="Caggese C."/>
            <person name="Calvi B.R."/>
            <person name="Bernardo de Carvalho A."/>
            <person name="Caspi A."/>
            <person name="Castrezana S."/>
            <person name="Celniker S.E."/>
            <person name="Chang J.L."/>
            <person name="Chapple C."/>
            <person name="Chatterji S."/>
            <person name="Chinwalla A."/>
            <person name="Civetta A."/>
            <person name="Clifton S.W."/>
            <person name="Comeron J.M."/>
            <person name="Costello J.C."/>
            <person name="Coyne J.A."/>
            <person name="Daub J."/>
            <person name="David R.G."/>
            <person name="Delcher A.L."/>
            <person name="Delehaunty K."/>
            <person name="Do C.B."/>
            <person name="Ebling H."/>
            <person name="Edwards K."/>
            <person name="Eickbush T."/>
            <person name="Evans J.D."/>
            <person name="Filipski A."/>
            <person name="Findeiss S."/>
            <person name="Freyhult E."/>
            <person name="Fulton L."/>
            <person name="Fulton R."/>
            <person name="Garcia A.C."/>
            <person name="Gardiner A."/>
            <person name="Garfield D.A."/>
            <person name="Garvin B.E."/>
            <person name="Gibson G."/>
            <person name="Gilbert D."/>
            <person name="Gnerre S."/>
            <person name="Godfrey J."/>
            <person name="Good R."/>
            <person name="Gotea V."/>
            <person name="Gravely B."/>
            <person name="Greenberg A.J."/>
            <person name="Griffiths-Jones S."/>
            <person name="Gross S."/>
            <person name="Guigo R."/>
            <person name="Gustafson E.A."/>
            <person name="Haerty W."/>
            <person name="Hahn M.W."/>
            <person name="Halligan D.L."/>
            <person name="Halpern A.L."/>
            <person name="Halter G.M."/>
            <person name="Han M.V."/>
            <person name="Heger A."/>
            <person name="Hillier L."/>
            <person name="Hinrichs A.S."/>
            <person name="Holmes I."/>
            <person name="Hoskins R.A."/>
            <person name="Hubisz M.J."/>
            <person name="Hultmark D."/>
            <person name="Huntley M.A."/>
            <person name="Jaffe D.B."/>
            <person name="Jagadeeshan S."/>
            <person name="Jeck W.R."/>
            <person name="Johnson J."/>
            <person name="Jones C.D."/>
            <person name="Jordan W.C."/>
            <person name="Karpen G.H."/>
            <person name="Kataoka E."/>
            <person name="Keightley P.D."/>
            <person name="Kheradpour P."/>
            <person name="Kirkness E.F."/>
            <person name="Koerich L.B."/>
            <person name="Kristiansen K."/>
            <person name="Kudrna D."/>
            <person name="Kulathinal R.J."/>
            <person name="Kumar S."/>
            <person name="Kwok R."/>
            <person name="Lander E."/>
            <person name="Langley C.H."/>
            <person name="Lapoint R."/>
            <person name="Lazzaro B.P."/>
            <person name="Lee S.J."/>
            <person name="Levesque L."/>
            <person name="Li R."/>
            <person name="Lin C.F."/>
            <person name="Lin M.F."/>
            <person name="Lindblad-Toh K."/>
            <person name="Llopart A."/>
            <person name="Long M."/>
            <person name="Low L."/>
            <person name="Lozovsky E."/>
            <person name="Lu J."/>
            <person name="Luo M."/>
            <person name="Machado C.A."/>
            <person name="Makalowski W."/>
            <person name="Marzo M."/>
            <person name="Matsuda M."/>
            <person name="Matzkin L."/>
            <person name="McAllister B."/>
            <person name="McBride C.S."/>
            <person name="McKernan B."/>
            <person name="McKernan K."/>
            <person name="Mendez-Lago M."/>
            <person name="Minx P."/>
            <person name="Mollenhauer M.U."/>
            <person name="Montooth K."/>
            <person name="Mount S.M."/>
            <person name="Mu X."/>
            <person name="Myers E."/>
            <person name="Negre B."/>
            <person name="Newfeld S."/>
            <person name="Nielsen R."/>
            <person name="Noor M.A."/>
            <person name="O'Grady P."/>
            <person name="Pachter L."/>
            <person name="Papaceit M."/>
            <person name="Parisi M.J."/>
            <person name="Parisi M."/>
            <person name="Parts L."/>
            <person name="Pedersen J.S."/>
            <person name="Pesole G."/>
            <person name="Phillippy A.M."/>
            <person name="Ponting C.P."/>
            <person name="Pop M."/>
            <person name="Porcelli D."/>
            <person name="Powell J.R."/>
            <person name="Prohaska S."/>
            <person name="Pruitt K."/>
            <person name="Puig M."/>
            <person name="Quesneville H."/>
            <person name="Ram K.R."/>
            <person name="Rand D."/>
            <person name="Rasmussen M.D."/>
            <person name="Reed L.K."/>
            <person name="Reenan R."/>
            <person name="Reily A."/>
            <person name="Remington K.A."/>
            <person name="Rieger T.T."/>
            <person name="Ritchie M.G."/>
            <person name="Robin C."/>
            <person name="Rogers Y.H."/>
            <person name="Rohde C."/>
            <person name="Rozas J."/>
            <person name="Rubenfield M.J."/>
            <person name="Ruiz A."/>
            <person name="Russo S."/>
            <person name="Salzberg S.L."/>
            <person name="Sanchez-Gracia A."/>
            <person name="Saranga D.J."/>
            <person name="Sato H."/>
            <person name="Schaeffer S.W."/>
            <person name="Schatz M.C."/>
            <person name="Schlenke T."/>
            <person name="Schwartz R."/>
            <person name="Segarra C."/>
            <person name="Singh R.S."/>
            <person name="Sirot L."/>
            <person name="Sirota M."/>
            <person name="Sisneros N.B."/>
            <person name="Smith C.D."/>
            <person name="Smith T.F."/>
            <person name="Spieth J."/>
            <person name="Stage D.E."/>
            <person name="Stark A."/>
            <person name="Stephan W."/>
            <person name="Strausberg R.L."/>
            <person name="Strempel S."/>
            <person name="Sturgill D."/>
            <person name="Sutton G."/>
            <person name="Sutton G.G."/>
            <person name="Tao W."/>
            <person name="Teichmann S."/>
            <person name="Tobari Y.N."/>
            <person name="Tomimura Y."/>
            <person name="Tsolas J.M."/>
            <person name="Valente V.L."/>
            <person name="Venter E."/>
            <person name="Venter J.C."/>
            <person name="Vicario S."/>
            <person name="Vieira F.G."/>
            <person name="Vilella A.J."/>
            <person name="Villasante A."/>
            <person name="Walenz B."/>
            <person name="Wang J."/>
            <person name="Wasserman M."/>
            <person name="Watts T."/>
            <person name="Wilson D."/>
            <person name="Wilson R.K."/>
            <person name="Wing R.A."/>
            <person name="Wolfner M.F."/>
            <person name="Wong A."/>
            <person name="Wong G.K."/>
            <person name="Wu C.I."/>
            <person name="Wu G."/>
            <person name="Yamamoto D."/>
            <person name="Yang H.P."/>
            <person name="Yang S.P."/>
            <person name="Yorke J.A."/>
            <person name="Yoshida K."/>
            <person name="Zdobnov E."/>
            <person name="Zhang P."/>
            <person name="Zhang Y."/>
            <person name="Zimin A.V."/>
            <person name="Baldwin J."/>
            <person name="Abdouelleil A."/>
            <person name="Abdulkadir J."/>
            <person name="Abebe A."/>
            <person name="Abera B."/>
            <person name="Abreu J."/>
            <person name="Acer S.C."/>
            <person name="Aftuck L."/>
            <person name="Alexander A."/>
            <person name="An P."/>
            <person name="Anderson E."/>
            <person name="Anderson S."/>
            <person name="Arachi H."/>
            <person name="Azer M."/>
            <person name="Bachantsang P."/>
            <person name="Barry A."/>
            <person name="Bayul T."/>
            <person name="Berlin A."/>
            <person name="Bessette D."/>
            <person name="Bloom T."/>
            <person name="Blye J."/>
            <person name="Boguslavskiy L."/>
            <person name="Bonnet C."/>
            <person name="Boukhgalter B."/>
            <person name="Bourzgui I."/>
            <person name="Brown A."/>
            <person name="Cahill P."/>
            <person name="Channer S."/>
            <person name="Cheshatsang Y."/>
            <person name="Chuda L."/>
            <person name="Citroen M."/>
            <person name="Collymore A."/>
            <person name="Cooke P."/>
            <person name="Costello M."/>
            <person name="D'Aco K."/>
            <person name="Daza R."/>
            <person name="De Haan G."/>
            <person name="DeGray S."/>
            <person name="DeMaso C."/>
            <person name="Dhargay N."/>
            <person name="Dooley K."/>
            <person name="Dooley E."/>
            <person name="Doricent M."/>
            <person name="Dorje P."/>
            <person name="Dorjee K."/>
            <person name="Dupes A."/>
            <person name="Elong R."/>
            <person name="Falk J."/>
            <person name="Farina A."/>
            <person name="Faro S."/>
            <person name="Ferguson D."/>
            <person name="Fisher S."/>
            <person name="Foley C.D."/>
            <person name="Franke A."/>
            <person name="Friedrich D."/>
            <person name="Gadbois L."/>
            <person name="Gearin G."/>
            <person name="Gearin C.R."/>
            <person name="Giannoukos G."/>
            <person name="Goode T."/>
            <person name="Graham J."/>
            <person name="Grandbois E."/>
            <person name="Grewal S."/>
            <person name="Gyaltsen K."/>
            <person name="Hafez N."/>
            <person name="Hagos B."/>
            <person name="Hall J."/>
            <person name="Henson C."/>
            <person name="Hollinger A."/>
            <person name="Honan T."/>
            <person name="Huard M.D."/>
            <person name="Hughes L."/>
            <person name="Hurhula B."/>
            <person name="Husby M.E."/>
            <person name="Kamat A."/>
            <person name="Kanga B."/>
            <person name="Kashin S."/>
            <person name="Khazanovich D."/>
            <person name="Kisner P."/>
            <person name="Lance K."/>
            <person name="Lara M."/>
            <person name="Lee W."/>
            <person name="Lennon N."/>
            <person name="Letendre F."/>
            <person name="LeVine R."/>
            <person name="Lipovsky A."/>
            <person name="Liu X."/>
            <person name="Liu J."/>
            <person name="Liu S."/>
            <person name="Lokyitsang T."/>
            <person name="Lokyitsang Y."/>
            <person name="Lubonja R."/>
            <person name="Lui A."/>
            <person name="MacDonald P."/>
            <person name="Magnisalis V."/>
            <person name="Maru K."/>
            <person name="Matthews C."/>
            <person name="McCusker W."/>
            <person name="McDonough S."/>
            <person name="Mehta T."/>
            <person name="Meldrim J."/>
            <person name="Meneus L."/>
            <person name="Mihai O."/>
            <person name="Mihalev A."/>
            <person name="Mihova T."/>
            <person name="Mittelman R."/>
            <person name="Mlenga V."/>
            <person name="Montmayeur A."/>
            <person name="Mulrain L."/>
            <person name="Navidi A."/>
            <person name="Naylor J."/>
            <person name="Negash T."/>
            <person name="Nguyen T."/>
            <person name="Nguyen N."/>
            <person name="Nicol R."/>
            <person name="Norbu C."/>
            <person name="Norbu N."/>
            <person name="Novod N."/>
            <person name="O'Neill B."/>
            <person name="Osman S."/>
            <person name="Markiewicz E."/>
            <person name="Oyono O.L."/>
            <person name="Patti C."/>
            <person name="Phunkhang P."/>
            <person name="Pierre F."/>
            <person name="Priest M."/>
            <person name="Raghuraman S."/>
            <person name="Rege F."/>
            <person name="Reyes R."/>
            <person name="Rise C."/>
            <person name="Rogov P."/>
            <person name="Ross K."/>
            <person name="Ryan E."/>
            <person name="Settipalli S."/>
            <person name="Shea T."/>
            <person name="Sherpa N."/>
            <person name="Shi L."/>
            <person name="Shih D."/>
            <person name="Sparrow T."/>
            <person name="Spaulding J."/>
            <person name="Stalker J."/>
            <person name="Stange-Thomann N."/>
            <person name="Stavropoulos S."/>
            <person name="Stone C."/>
            <person name="Strader C."/>
            <person name="Tesfaye S."/>
            <person name="Thomson T."/>
            <person name="Thoulutsang Y."/>
            <person name="Thoulutsang D."/>
            <person name="Topham K."/>
            <person name="Topping I."/>
            <person name="Tsamla T."/>
            <person name="Vassiliev H."/>
            <person name="Vo A."/>
            <person name="Wangchuk T."/>
            <person name="Wangdi T."/>
            <person name="Weiand M."/>
            <person name="Wilkinson J."/>
            <person name="Wilson A."/>
            <person name="Yadav S."/>
            <person name="Young G."/>
            <person name="Yu Q."/>
            <person name="Zembek L."/>
            <person name="Zhong D."/>
            <person name="Zimmer A."/>
            <person name="Zwirko Z."/>
            <person name="Jaffe D.B."/>
            <person name="Alvarez P."/>
            <person name="Brockman W."/>
            <person name="Butler J."/>
            <person name="Chin C."/>
            <person name="Gnerre S."/>
            <person name="Grabherr M."/>
            <person name="Kleber M."/>
            <person name="Mauceli E."/>
            <person name="MacCallum I."/>
        </authorList>
    </citation>
    <scope>NUCLEOTIDE SEQUENCE [LARGE SCALE GENOMIC DNA]</scope>
    <source>
        <strain evidence="2">Tucson 15287-2541.00</strain>
    </source>
</reference>